<dbReference type="Pfam" id="PF01341">
    <property type="entry name" value="Glyco_hydro_6"/>
    <property type="match status" value="1"/>
</dbReference>
<dbReference type="GO" id="GO:0004553">
    <property type="term" value="F:hydrolase activity, hydrolyzing O-glycosyl compounds"/>
    <property type="evidence" value="ECO:0007669"/>
    <property type="project" value="InterPro"/>
</dbReference>
<reference evidence="4 5" key="1">
    <citation type="submission" date="2020-06" db="EMBL/GenBank/DDBJ databases">
        <title>Genome mining for natural products.</title>
        <authorList>
            <person name="Zhang B."/>
            <person name="Shi J."/>
            <person name="Ge H."/>
        </authorList>
    </citation>
    <scope>NUCLEOTIDE SEQUENCE [LARGE SCALE GENOMIC DNA]</scope>
    <source>
        <strain evidence="4 5">NA00687</strain>
    </source>
</reference>
<feature type="binding site" evidence="2">
    <location>
        <position position="305"/>
    </location>
    <ligand>
        <name>substrate</name>
    </ligand>
</feature>
<evidence type="ECO:0000313" key="4">
    <source>
        <dbReference type="EMBL" id="QKW50076.1"/>
    </source>
</evidence>
<keyword evidence="5" id="KW-1185">Reference proteome</keyword>
<dbReference type="PANTHER" id="PTHR34876">
    <property type="match status" value="1"/>
</dbReference>
<feature type="binding site" evidence="2">
    <location>
        <position position="309"/>
    </location>
    <ligand>
        <name>substrate</name>
    </ligand>
</feature>
<dbReference type="AlphaFoldDB" id="A0A7H8N6V4"/>
<evidence type="ECO:0000256" key="2">
    <source>
        <dbReference type="PIRSR" id="PIRSR001100-2"/>
    </source>
</evidence>
<evidence type="ECO:0000256" key="3">
    <source>
        <dbReference type="RuleBase" id="RU361186"/>
    </source>
</evidence>
<dbReference type="EC" id="3.2.1.-" evidence="3"/>
<dbReference type="Proteomes" id="UP000509303">
    <property type="component" value="Chromosome"/>
</dbReference>
<feature type="binding site" evidence="2">
    <location>
        <position position="233"/>
    </location>
    <ligand>
        <name>substrate</name>
    </ligand>
</feature>
<dbReference type="PRINTS" id="PR00733">
    <property type="entry name" value="GLHYDRLASE6"/>
</dbReference>
<protein>
    <recommendedName>
        <fullName evidence="3">Glucanase</fullName>
        <ecNumber evidence="3">3.2.1.-</ecNumber>
    </recommendedName>
</protein>
<dbReference type="InterPro" id="IPR016288">
    <property type="entry name" value="Beta_cellobiohydrolase"/>
</dbReference>
<feature type="signal peptide" evidence="3">
    <location>
        <begin position="1"/>
        <end position="22"/>
    </location>
</feature>
<feature type="binding site" evidence="2">
    <location>
        <position position="205"/>
    </location>
    <ligand>
        <name>substrate</name>
    </ligand>
</feature>
<dbReference type="PIRSF" id="PIRSF001100">
    <property type="entry name" value="Beta_cellobiohydrolase"/>
    <property type="match status" value="1"/>
</dbReference>
<name>A0A7H8N6V4_9ACTN</name>
<feature type="binding site" evidence="2">
    <location>
        <position position="277"/>
    </location>
    <ligand>
        <name>substrate</name>
    </ligand>
</feature>
<dbReference type="Gene3D" id="3.20.20.40">
    <property type="entry name" value="1, 4-beta cellobiohydrolase"/>
    <property type="match status" value="1"/>
</dbReference>
<dbReference type="InterPro" id="IPR036434">
    <property type="entry name" value="Beta_cellobiohydrolase_sf"/>
</dbReference>
<dbReference type="SUPFAM" id="SSF51989">
    <property type="entry name" value="Glycosyl hydrolases family 6, cellulases"/>
    <property type="match status" value="1"/>
</dbReference>
<proteinExistence type="inferred from homology"/>
<feature type="active site" description="Proton donor" evidence="1">
    <location>
        <position position="159"/>
    </location>
</feature>
<gene>
    <name evidence="4" type="ORF">HUT08_11595</name>
</gene>
<keyword evidence="3" id="KW-0624">Polysaccharide degradation</keyword>
<feature type="active site" description="Proton acceptor" evidence="1">
    <location>
        <position position="311"/>
    </location>
</feature>
<dbReference type="RefSeq" id="WP_176161811.1">
    <property type="nucleotide sequence ID" value="NZ_CP054929.1"/>
</dbReference>
<keyword evidence="3" id="KW-0732">Signal</keyword>
<accession>A0A7H8N6V4</accession>
<keyword evidence="3" id="KW-0326">Glycosidase</keyword>
<comment type="similarity">
    <text evidence="3">Belongs to the glycosyl hydrolase family 6.</text>
</comment>
<sequence length="339" mass="36836">MARLVPAVGVALLLVSACSAPADSDGGQRRVADVAKPIAQRPASVVPYWVNPRGNAARQLAAYRADDRAEEAELIERIARQPVAEWIGVEDPRGRARGFTEAAMAAGREALLVLYNIPHRDCGQYSKGGAPDGDAYRRWLGQVIAGIGDRPATVILEPDALPHVEDGCTPREFHEERFALLAEAVHRLRGLPRTKVYLDAGNPHWITDPRRMAGPLRRAGIDAADGFALNIANYQTTRENTEYGKRLSDLVGGKHFVIDTSRNGRGPAPGADDPQAWCNPGQRALGEPPTTHTGDERVDAYLWVKRPGESDGTCKGGPRAGAWWPEYALELARNARRGP</sequence>
<dbReference type="EMBL" id="CP054929">
    <property type="protein sequence ID" value="QKW50076.1"/>
    <property type="molecule type" value="Genomic_DNA"/>
</dbReference>
<evidence type="ECO:0000313" key="5">
    <source>
        <dbReference type="Proteomes" id="UP000509303"/>
    </source>
</evidence>
<keyword evidence="3" id="KW-0136">Cellulose degradation</keyword>
<feature type="binding site" evidence="2">
    <location>
        <position position="86"/>
    </location>
    <ligand>
        <name>substrate</name>
    </ligand>
</feature>
<dbReference type="PROSITE" id="PS51257">
    <property type="entry name" value="PROKAR_LIPOPROTEIN"/>
    <property type="match status" value="1"/>
</dbReference>
<dbReference type="GO" id="GO:0030245">
    <property type="term" value="P:cellulose catabolic process"/>
    <property type="evidence" value="ECO:0007669"/>
    <property type="project" value="UniProtKB-KW"/>
</dbReference>
<organism evidence="4 5">
    <name type="scientific">Streptomyces buecherae</name>
    <dbReference type="NCBI Taxonomy" id="2763006"/>
    <lineage>
        <taxon>Bacteria</taxon>
        <taxon>Bacillati</taxon>
        <taxon>Actinomycetota</taxon>
        <taxon>Actinomycetes</taxon>
        <taxon>Kitasatosporales</taxon>
        <taxon>Streptomycetaceae</taxon>
        <taxon>Streptomyces</taxon>
    </lineage>
</organism>
<feature type="chain" id="PRO_5029033702" description="Glucanase" evidence="3">
    <location>
        <begin position="23"/>
        <end position="339"/>
    </location>
</feature>
<keyword evidence="3 4" id="KW-0378">Hydrolase</keyword>
<keyword evidence="3" id="KW-0119">Carbohydrate metabolism</keyword>
<dbReference type="PANTHER" id="PTHR34876:SF4">
    <property type="entry name" value="1,4-BETA-D-GLUCAN CELLOBIOHYDROLASE C-RELATED"/>
    <property type="match status" value="1"/>
</dbReference>
<evidence type="ECO:0000256" key="1">
    <source>
        <dbReference type="PIRSR" id="PIRSR001100-1"/>
    </source>
</evidence>